<reference evidence="6" key="1">
    <citation type="submission" date="2017-02" db="EMBL/GenBank/DDBJ databases">
        <authorList>
            <person name="Dridi B."/>
        </authorList>
    </citation>
    <scope>NUCLEOTIDE SEQUENCE [LARGE SCALE GENOMIC DNA]</scope>
    <source>
        <strain evidence="6">EB411</strain>
    </source>
</reference>
<dbReference type="InterPro" id="IPR011008">
    <property type="entry name" value="Dimeric_a/b-barrel"/>
</dbReference>
<dbReference type="Proteomes" id="UP000196778">
    <property type="component" value="Unassembled WGS sequence"/>
</dbReference>
<keyword evidence="6" id="KW-1185">Reference proteome</keyword>
<gene>
    <name evidence="5" type="ORF">FM119_09940</name>
</gene>
<dbReference type="PROSITE" id="PS50956">
    <property type="entry name" value="HTH_ASNC_2"/>
    <property type="match status" value="1"/>
</dbReference>
<organism evidence="5 6">
    <name type="scientific">Mycetocola reblochoni REB411</name>
    <dbReference type="NCBI Taxonomy" id="1255698"/>
    <lineage>
        <taxon>Bacteria</taxon>
        <taxon>Bacillati</taxon>
        <taxon>Actinomycetota</taxon>
        <taxon>Actinomycetes</taxon>
        <taxon>Micrococcales</taxon>
        <taxon>Microbacteriaceae</taxon>
        <taxon>Mycetocola</taxon>
    </lineage>
</organism>
<dbReference type="AlphaFoldDB" id="A0A1R4JWZ9"/>
<dbReference type="OrthoDB" id="3396933at2"/>
<evidence type="ECO:0000259" key="4">
    <source>
        <dbReference type="PROSITE" id="PS50956"/>
    </source>
</evidence>
<dbReference type="GO" id="GO:0005829">
    <property type="term" value="C:cytosol"/>
    <property type="evidence" value="ECO:0007669"/>
    <property type="project" value="TreeGrafter"/>
</dbReference>
<keyword evidence="2" id="KW-0238">DNA-binding</keyword>
<dbReference type="CDD" id="cd00090">
    <property type="entry name" value="HTH_ARSR"/>
    <property type="match status" value="1"/>
</dbReference>
<dbReference type="InterPro" id="IPR000485">
    <property type="entry name" value="AsnC-type_HTH_dom"/>
</dbReference>
<dbReference type="GO" id="GO:0043200">
    <property type="term" value="P:response to amino acid"/>
    <property type="evidence" value="ECO:0007669"/>
    <property type="project" value="TreeGrafter"/>
</dbReference>
<evidence type="ECO:0000256" key="1">
    <source>
        <dbReference type="ARBA" id="ARBA00023015"/>
    </source>
</evidence>
<dbReference type="Pfam" id="PF13412">
    <property type="entry name" value="HTH_24"/>
    <property type="match status" value="1"/>
</dbReference>
<dbReference type="PROSITE" id="PS00519">
    <property type="entry name" value="HTH_ASNC_1"/>
    <property type="match status" value="1"/>
</dbReference>
<dbReference type="InterPro" id="IPR019885">
    <property type="entry name" value="Tscrpt_reg_HTH_AsnC-type_CS"/>
</dbReference>
<name>A0A1R4JWZ9_9MICO</name>
<feature type="domain" description="HTH asnC-type" evidence="4">
    <location>
        <begin position="16"/>
        <end position="76"/>
    </location>
</feature>
<evidence type="ECO:0000313" key="5">
    <source>
        <dbReference type="EMBL" id="SJN36499.1"/>
    </source>
</evidence>
<dbReference type="EMBL" id="FUKR01000056">
    <property type="protein sequence ID" value="SJN36499.1"/>
    <property type="molecule type" value="Genomic_DNA"/>
</dbReference>
<evidence type="ECO:0000313" key="6">
    <source>
        <dbReference type="Proteomes" id="UP000196778"/>
    </source>
</evidence>
<dbReference type="SUPFAM" id="SSF46785">
    <property type="entry name" value="Winged helix' DNA-binding domain"/>
    <property type="match status" value="1"/>
</dbReference>
<keyword evidence="3" id="KW-0804">Transcription</keyword>
<evidence type="ECO:0000256" key="3">
    <source>
        <dbReference type="ARBA" id="ARBA00023163"/>
    </source>
</evidence>
<protein>
    <submittedName>
        <fullName evidence="5">Leucine-responsive regulatory protein, regulator for leucine (Or lrp) regulon and high-affinity branched-chain amino acid transport system</fullName>
    </submittedName>
</protein>
<dbReference type="InterPro" id="IPR011991">
    <property type="entry name" value="ArsR-like_HTH"/>
</dbReference>
<dbReference type="RefSeq" id="WP_087137668.1">
    <property type="nucleotide sequence ID" value="NZ_FUKR01000056.1"/>
</dbReference>
<proteinExistence type="predicted"/>
<sequence>MSNASDPAASTEVERDETNLRMLEVLRSDGRISMSALADQVGISRANAYQRVESMERRGIIDGFSVRVDPSRLGLDICALVFLNVEPRLWQPFRDALRQLPEVEYACITTGEHDAMLLLRAPDVRAVHHFSTSVIAVHEAVKAIVSVVVLDELVRRPFVLPSDIPDRSGDDDTLGMTQWIPASESRASLAE</sequence>
<dbReference type="PANTHER" id="PTHR30154:SF34">
    <property type="entry name" value="TRANSCRIPTIONAL REGULATOR AZLB"/>
    <property type="match status" value="1"/>
</dbReference>
<accession>A0A1R4JWZ9</accession>
<dbReference type="Pfam" id="PF01037">
    <property type="entry name" value="AsnC_trans_reg"/>
    <property type="match status" value="1"/>
</dbReference>
<dbReference type="InterPro" id="IPR019887">
    <property type="entry name" value="Tscrpt_reg_AsnC/Lrp_C"/>
</dbReference>
<dbReference type="InterPro" id="IPR019888">
    <property type="entry name" value="Tscrpt_reg_AsnC-like"/>
</dbReference>
<evidence type="ECO:0000256" key="2">
    <source>
        <dbReference type="ARBA" id="ARBA00023125"/>
    </source>
</evidence>
<dbReference type="SUPFAM" id="SSF54909">
    <property type="entry name" value="Dimeric alpha+beta barrel"/>
    <property type="match status" value="1"/>
</dbReference>
<dbReference type="SMART" id="SM00344">
    <property type="entry name" value="HTH_ASNC"/>
    <property type="match status" value="1"/>
</dbReference>
<dbReference type="InterPro" id="IPR036390">
    <property type="entry name" value="WH_DNA-bd_sf"/>
</dbReference>
<dbReference type="Gene3D" id="3.30.70.920">
    <property type="match status" value="1"/>
</dbReference>
<dbReference type="GO" id="GO:0043565">
    <property type="term" value="F:sequence-specific DNA binding"/>
    <property type="evidence" value="ECO:0007669"/>
    <property type="project" value="InterPro"/>
</dbReference>
<keyword evidence="1" id="KW-0805">Transcription regulation</keyword>
<dbReference type="PRINTS" id="PR00033">
    <property type="entry name" value="HTHASNC"/>
</dbReference>
<dbReference type="PANTHER" id="PTHR30154">
    <property type="entry name" value="LEUCINE-RESPONSIVE REGULATORY PROTEIN"/>
    <property type="match status" value="1"/>
</dbReference>
<dbReference type="InterPro" id="IPR036388">
    <property type="entry name" value="WH-like_DNA-bd_sf"/>
</dbReference>
<dbReference type="Gene3D" id="1.10.10.10">
    <property type="entry name" value="Winged helix-like DNA-binding domain superfamily/Winged helix DNA-binding domain"/>
    <property type="match status" value="1"/>
</dbReference>